<evidence type="ECO:0000259" key="2">
    <source>
        <dbReference type="PROSITE" id="PS50263"/>
    </source>
</evidence>
<dbReference type="EMBL" id="QQZY01000012">
    <property type="protein sequence ID" value="RDI73209.1"/>
    <property type="molecule type" value="Genomic_DNA"/>
</dbReference>
<dbReference type="PANTHER" id="PTHR46044">
    <property type="entry name" value="NITRILASE"/>
    <property type="match status" value="1"/>
</dbReference>
<comment type="caution">
    <text evidence="3">The sequence shown here is derived from an EMBL/GenBank/DDBJ whole genome shotgun (WGS) entry which is preliminary data.</text>
</comment>
<reference evidence="4" key="2">
    <citation type="journal article" date="2019" name="MicrobiologyOpen">
        <title>High-quality draft genome sequence of Gaiella occulta isolated from a 150 meter deep mineral water borehole and comparison with the genome sequences of other deep-branching lineages of the phylum Actinobacteria.</title>
        <authorList>
            <person name="Severino R."/>
            <person name="Froufe H.J.C."/>
            <person name="Barroso C."/>
            <person name="Albuquerque L."/>
            <person name="Lobo-da-Cunha A."/>
            <person name="da Costa M.S."/>
            <person name="Egas C."/>
        </authorList>
    </citation>
    <scope>NUCLEOTIDE SEQUENCE [LARGE SCALE GENOMIC DNA]</scope>
    <source>
        <strain evidence="4">F2-233</strain>
    </source>
</reference>
<dbReference type="PROSITE" id="PS50263">
    <property type="entry name" value="CN_HYDROLASE"/>
    <property type="match status" value="1"/>
</dbReference>
<name>A0A7M2YUB5_9ACTN</name>
<keyword evidence="3" id="KW-0378">Hydrolase</keyword>
<dbReference type="PANTHER" id="PTHR46044:SF1">
    <property type="entry name" value="CN HYDROLASE DOMAIN-CONTAINING PROTEIN"/>
    <property type="match status" value="1"/>
</dbReference>
<sequence>MSNDLEATFRAAAVQDASVWLDRARSTEKACALIEQAGAGGADIVALPESFIPGFPYWVFVKPLGETTSWHEQLHHQSVEVPGPEVDALVAAARRAGVIAVVGVTESEPGSMGTLYNTNVVVGPDGLLGKHRKLVATWGERVVWAGSPRRLALAPPRRLEVAPPAVGFSVLRVIADRAPRCRSGAEP</sequence>
<dbReference type="SUPFAM" id="SSF56317">
    <property type="entry name" value="Carbon-nitrogen hydrolase"/>
    <property type="match status" value="1"/>
</dbReference>
<protein>
    <submittedName>
        <fullName evidence="3">Carbon-nitrogen hydrolase</fullName>
    </submittedName>
</protein>
<comment type="similarity">
    <text evidence="1">Belongs to the carbon-nitrogen hydrolase superfamily. Nitrilase family.</text>
</comment>
<dbReference type="Pfam" id="PF00795">
    <property type="entry name" value="CN_hydrolase"/>
    <property type="match status" value="1"/>
</dbReference>
<reference evidence="3 4" key="1">
    <citation type="submission" date="2018-07" db="EMBL/GenBank/DDBJ databases">
        <title>High-quality-draft genome sequence of Gaiella occulta.</title>
        <authorList>
            <person name="Severino R."/>
            <person name="Froufe H.J.C."/>
            <person name="Rainey F.A."/>
            <person name="Barroso C."/>
            <person name="Albuquerque L."/>
            <person name="Lobo-Da-Cunha A."/>
            <person name="Da Costa M.S."/>
            <person name="Egas C."/>
        </authorList>
    </citation>
    <scope>NUCLEOTIDE SEQUENCE [LARGE SCALE GENOMIC DNA]</scope>
    <source>
        <strain evidence="3 4">F2-233</strain>
    </source>
</reference>
<dbReference type="GO" id="GO:0016787">
    <property type="term" value="F:hydrolase activity"/>
    <property type="evidence" value="ECO:0007669"/>
    <property type="project" value="UniProtKB-KW"/>
</dbReference>
<dbReference type="InterPro" id="IPR003010">
    <property type="entry name" value="C-N_Hydrolase"/>
</dbReference>
<organism evidence="3 4">
    <name type="scientific">Gaiella occulta</name>
    <dbReference type="NCBI Taxonomy" id="1002870"/>
    <lineage>
        <taxon>Bacteria</taxon>
        <taxon>Bacillati</taxon>
        <taxon>Actinomycetota</taxon>
        <taxon>Thermoleophilia</taxon>
        <taxon>Gaiellales</taxon>
        <taxon>Gaiellaceae</taxon>
        <taxon>Gaiella</taxon>
    </lineage>
</organism>
<proteinExistence type="inferred from homology"/>
<evidence type="ECO:0000256" key="1">
    <source>
        <dbReference type="ARBA" id="ARBA00008129"/>
    </source>
</evidence>
<accession>A0A7M2YUB5</accession>
<dbReference type="RefSeq" id="WP_114797454.1">
    <property type="nucleotide sequence ID" value="NZ_QQZY01000012.1"/>
</dbReference>
<evidence type="ECO:0000313" key="3">
    <source>
        <dbReference type="EMBL" id="RDI73209.1"/>
    </source>
</evidence>
<dbReference type="AlphaFoldDB" id="A0A7M2YUB5"/>
<dbReference type="InterPro" id="IPR036526">
    <property type="entry name" value="C-N_Hydrolase_sf"/>
</dbReference>
<gene>
    <name evidence="3" type="ORF">Gocc_3074</name>
</gene>
<keyword evidence="4" id="KW-1185">Reference proteome</keyword>
<dbReference type="Gene3D" id="3.60.110.10">
    <property type="entry name" value="Carbon-nitrogen hydrolase"/>
    <property type="match status" value="1"/>
</dbReference>
<evidence type="ECO:0000313" key="4">
    <source>
        <dbReference type="Proteomes" id="UP000254134"/>
    </source>
</evidence>
<dbReference type="OrthoDB" id="9811121at2"/>
<feature type="domain" description="CN hydrolase" evidence="2">
    <location>
        <begin position="9"/>
        <end position="187"/>
    </location>
</feature>
<dbReference type="InterPro" id="IPR044149">
    <property type="entry name" value="Nitrilases_CHs"/>
</dbReference>
<dbReference type="Proteomes" id="UP000254134">
    <property type="component" value="Unassembled WGS sequence"/>
</dbReference>